<evidence type="ECO:0000256" key="6">
    <source>
        <dbReference type="SAM" id="MobiDB-lite"/>
    </source>
</evidence>
<dbReference type="Proteomes" id="UP000182259">
    <property type="component" value="Chromosome IV"/>
</dbReference>
<feature type="compositionally biased region" description="Basic residues" evidence="6">
    <location>
        <begin position="1203"/>
        <end position="1212"/>
    </location>
</feature>
<dbReference type="GO" id="GO:0006281">
    <property type="term" value="P:DNA repair"/>
    <property type="evidence" value="ECO:0007669"/>
    <property type="project" value="TreeGrafter"/>
</dbReference>
<dbReference type="InterPro" id="IPR011989">
    <property type="entry name" value="ARM-like"/>
</dbReference>
<feature type="compositionally biased region" description="Basic residues" evidence="6">
    <location>
        <begin position="1219"/>
        <end position="1243"/>
    </location>
</feature>
<sequence length="1297" mass="147606">MVKRARNSRRVNTPIISTIANPIATKELLARLLVLVDTLSATDQTETPQDYASIAADLANKKLLHHSNKAVLAYACCGLADILRLYAPDAPYTHNELSGIFKAFFAQFSNLWDQLNPSYLQQCYVLKRLVEVRLIILVVDLPDAPDLISQLFDTMFLVASKGFPEKLEHLACEMLAEVFSEAESVPQKVVMLLLKKLTATPESGLTTSTSNISNPGLTFSLAVCEANVDKMSRYVAQLFSEMLDESARVKNGATDYEASYLALEKIHAWSVQIWRYVPELLNSVMGLINDELNSDSERVRLLSTSTIGSMLASSPEASPESNLVHFINTHKITWQNWLKVSSDISPIVRAKWVEQVPGILCSQSVTSDMTTELCTGYTKCLADINERVRFATCRALELLPFSIFSSKLCTEDTLTTLLRLSREKNAEIHDVTIRVLADVYNTYSDLRAQSEVVDFGNLSEEEVKKVERMLAVELPNVILQLNYVNDKSLTATVDICLFEKLVPFREDSVKRVSRLCAFYAALDDRSKASYFAIVTRQKKFADALQKFLHLALENLKNHSIEGEDKENQPTEDTKDQMRSKTNKTIEWLTASFPPGLRSLDCLERFFQMRNARLIKLISKCISSDTDFKSVKNSLKELLVKFNDSKTFKIDNEKNSITTSDMVSTMKILLYRSSNIFFNKTNTSELIKISKELSHKYQEISNELINRLSSIFPDVFKNQIKVLSDLIVVRKVEIEDSLIQSYSHFIKKYPEFFPEDSEFAESLQLIATEGSPHQARYAVKIIGYCDRKELFFSNIAEKVLPLKPSSPLFATHLSALAEIYLIEPLVLGAHSNDISTVIVDEVLRKNRLKYLKKEYVTSEEWITDAQLREGHKELSALNEKLLSIRLIVNRVRSVVNDNSDLKDLGSVLEKPLKLLTTIVTNSGEIVKSKPDLLPTPPCFQQRLRLESGLNILKLARYPSINLLINNSVISILSRLLHDKSSQVRANFLESLEKKLTHNAISERFLHLIFFVGHDPDDKIRRNALLWIASNFRRCEERNDIVYERVLARLIHAIAHEDRFTRMMNDVKGDEVQPEVDAYAYALSYISMYLDSIAKEENISLLYYVASRVKQYRDGQVDPELYAMEDLPDAAVNLYRITELCQLMIKELADSKGWNLQTWPGKMKLPSDLFAPMDDYQEAQKVISRIYIPDDVQIELRQTLKKPTLRFNQKRKAHTLSTSPPRKRISKSKVSRNSKSTRTHKSKAAKKNESDDEEEETESLQKEPRRSTRTRATVKYTEVADSEDNEGESEKSSDGSDSE</sequence>
<proteinExistence type="predicted"/>
<keyword evidence="4" id="KW-0539">Nucleus</keyword>
<gene>
    <name evidence="7" type="ORF">SAMEA4029009_CIC11G00000003439</name>
</gene>
<reference evidence="7 8" key="1">
    <citation type="submission" date="2016-10" db="EMBL/GenBank/DDBJ databases">
        <authorList>
            <person name="de Groot N.N."/>
        </authorList>
    </citation>
    <scope>NUCLEOTIDE SEQUENCE [LARGE SCALE GENOMIC DNA]</scope>
    <source>
        <strain evidence="7 8">PYCC 4715</strain>
    </source>
</reference>
<evidence type="ECO:0000313" key="7">
    <source>
        <dbReference type="EMBL" id="SGZ55120.1"/>
    </source>
</evidence>
<dbReference type="GO" id="GO:0000785">
    <property type="term" value="C:chromatin"/>
    <property type="evidence" value="ECO:0007669"/>
    <property type="project" value="TreeGrafter"/>
</dbReference>
<dbReference type="GO" id="GO:0051301">
    <property type="term" value="P:cell division"/>
    <property type="evidence" value="ECO:0007669"/>
    <property type="project" value="UniProtKB-KW"/>
</dbReference>
<dbReference type="InterPro" id="IPR039776">
    <property type="entry name" value="Pds5"/>
</dbReference>
<evidence type="ECO:0000256" key="2">
    <source>
        <dbReference type="ARBA" id="ARBA00022618"/>
    </source>
</evidence>
<evidence type="ECO:0000256" key="3">
    <source>
        <dbReference type="ARBA" id="ARBA00022776"/>
    </source>
</evidence>
<dbReference type="InterPro" id="IPR016024">
    <property type="entry name" value="ARM-type_fold"/>
</dbReference>
<evidence type="ECO:0000256" key="4">
    <source>
        <dbReference type="ARBA" id="ARBA00023242"/>
    </source>
</evidence>
<name>A0A1L0DGR4_9ASCO</name>
<evidence type="ECO:0000256" key="1">
    <source>
        <dbReference type="ARBA" id="ARBA00004123"/>
    </source>
</evidence>
<dbReference type="SUPFAM" id="SSF48371">
    <property type="entry name" value="ARM repeat"/>
    <property type="match status" value="1"/>
</dbReference>
<keyword evidence="3" id="KW-0498">Mitosis</keyword>
<feature type="compositionally biased region" description="Basic and acidic residues" evidence="6">
    <location>
        <begin position="1286"/>
        <end position="1297"/>
    </location>
</feature>
<evidence type="ECO:0000256" key="5">
    <source>
        <dbReference type="ARBA" id="ARBA00023306"/>
    </source>
</evidence>
<feature type="region of interest" description="Disordered" evidence="6">
    <location>
        <begin position="1203"/>
        <end position="1297"/>
    </location>
</feature>
<keyword evidence="2" id="KW-0132">Cell division</keyword>
<comment type="subcellular location">
    <subcellularLocation>
        <location evidence="1">Nucleus</location>
    </subcellularLocation>
</comment>
<dbReference type="CDD" id="cd19953">
    <property type="entry name" value="PDS5"/>
    <property type="match status" value="1"/>
</dbReference>
<evidence type="ECO:0000313" key="8">
    <source>
        <dbReference type="Proteomes" id="UP000182259"/>
    </source>
</evidence>
<keyword evidence="5" id="KW-0131">Cell cycle</keyword>
<accession>A0A1L0DGR4</accession>
<dbReference type="PANTHER" id="PTHR12663">
    <property type="entry name" value="ANDROGEN INDUCED INHIBITOR OF PROLIFERATION AS3 / PDS5-RELATED"/>
    <property type="match status" value="1"/>
</dbReference>
<feature type="compositionally biased region" description="Basic and acidic residues" evidence="6">
    <location>
        <begin position="559"/>
        <end position="578"/>
    </location>
</feature>
<protein>
    <submittedName>
        <fullName evidence="7">CIC11C00000003439</fullName>
    </submittedName>
</protein>
<organism evidence="7 8">
    <name type="scientific">Sungouiella intermedia</name>
    <dbReference type="NCBI Taxonomy" id="45354"/>
    <lineage>
        <taxon>Eukaryota</taxon>
        <taxon>Fungi</taxon>
        <taxon>Dikarya</taxon>
        <taxon>Ascomycota</taxon>
        <taxon>Saccharomycotina</taxon>
        <taxon>Pichiomycetes</taxon>
        <taxon>Metschnikowiaceae</taxon>
        <taxon>Sungouiella</taxon>
    </lineage>
</organism>
<dbReference type="GO" id="GO:0005634">
    <property type="term" value="C:nucleus"/>
    <property type="evidence" value="ECO:0007669"/>
    <property type="project" value="UniProtKB-SubCell"/>
</dbReference>
<dbReference type="Gene3D" id="1.25.10.10">
    <property type="entry name" value="Leucine-rich Repeat Variant"/>
    <property type="match status" value="1"/>
</dbReference>
<feature type="region of interest" description="Disordered" evidence="6">
    <location>
        <begin position="559"/>
        <end position="579"/>
    </location>
</feature>
<dbReference type="Pfam" id="PF20168">
    <property type="entry name" value="PDS5"/>
    <property type="match status" value="1"/>
</dbReference>
<dbReference type="GO" id="GO:0007064">
    <property type="term" value="P:mitotic sister chromatid cohesion"/>
    <property type="evidence" value="ECO:0007669"/>
    <property type="project" value="InterPro"/>
</dbReference>
<dbReference type="EMBL" id="LT635767">
    <property type="protein sequence ID" value="SGZ55120.1"/>
    <property type="molecule type" value="Genomic_DNA"/>
</dbReference>
<dbReference type="PANTHER" id="PTHR12663:SF0">
    <property type="entry name" value="PRECOCIOUS DISSOCIATION OF SISTERS 5, ISOFORM A"/>
    <property type="match status" value="1"/>
</dbReference>